<dbReference type="EMBL" id="AMBO01000172">
    <property type="protein sequence ID" value="EKD04980.1"/>
    <property type="molecule type" value="Genomic_DNA"/>
</dbReference>
<evidence type="ECO:0000256" key="3">
    <source>
        <dbReference type="ARBA" id="ARBA00022448"/>
    </source>
</evidence>
<sequence length="268" mass="28212">MSSDTTPPTRAAAYLSSDPLPPHLSTISPGVRPAAAYPKKPSRPGSGRSSRAGSRRESPHLGAIALSRTHSTQSADVDLESGAGSSASTPGVNGHDHIRKFETLSRHVQPPQRNSGTAQPAQHPATGSGARRPRHMLLLTTVFKAPDEHDRLDDEDHHGPDIPLLSAEDRITREEEDAVFADGPASARGTLMDGIANVSCSLSSTADDQMANSILGAGIIGLPYAIKQAGFVTGITLLIVLAVVTDWTIRLVVVNAKLSGRESYIDVS</sequence>
<dbReference type="GO" id="GO:0005783">
    <property type="term" value="C:endoplasmic reticulum"/>
    <property type="evidence" value="ECO:0007669"/>
    <property type="project" value="TreeGrafter"/>
</dbReference>
<dbReference type="PANTHER" id="PTHR22950:SF458">
    <property type="entry name" value="SODIUM-COUPLED NEUTRAL AMINO ACID TRANSPORTER 11-RELATED"/>
    <property type="match status" value="1"/>
</dbReference>
<dbReference type="Pfam" id="PF01490">
    <property type="entry name" value="Aa_trans"/>
    <property type="match status" value="1"/>
</dbReference>
<evidence type="ECO:0000256" key="7">
    <source>
        <dbReference type="ARBA" id="ARBA00023136"/>
    </source>
</evidence>
<evidence type="ECO:0000256" key="4">
    <source>
        <dbReference type="ARBA" id="ARBA00022692"/>
    </source>
</evidence>
<comment type="similarity">
    <text evidence="2">Belongs to the amino acid/polyamine transporter 2 family.</text>
</comment>
<keyword evidence="4 9" id="KW-0812">Transmembrane</keyword>
<evidence type="ECO:0000256" key="5">
    <source>
        <dbReference type="ARBA" id="ARBA00022970"/>
    </source>
</evidence>
<name>K1VLB4_TRIAC</name>
<dbReference type="Proteomes" id="UP000006757">
    <property type="component" value="Unassembled WGS sequence"/>
</dbReference>
<comment type="caution">
    <text evidence="11">The sequence shown here is derived from an EMBL/GenBank/DDBJ whole genome shotgun (WGS) entry which is preliminary data.</text>
</comment>
<dbReference type="HOGENOM" id="CLU_1038958_0_0_1"/>
<evidence type="ECO:0000313" key="12">
    <source>
        <dbReference type="Proteomes" id="UP000006757"/>
    </source>
</evidence>
<evidence type="ECO:0000256" key="6">
    <source>
        <dbReference type="ARBA" id="ARBA00022989"/>
    </source>
</evidence>
<reference evidence="11 12" key="1">
    <citation type="journal article" date="2012" name="Eukaryot. Cell">
        <title>Genome sequence of the Trichosporon asahii environmental strain CBS 8904.</title>
        <authorList>
            <person name="Yang R.Y."/>
            <person name="Li H.T."/>
            <person name="Zhu H."/>
            <person name="Zhou G.P."/>
            <person name="Wang M."/>
            <person name="Wang L."/>
        </authorList>
    </citation>
    <scope>NUCLEOTIDE SEQUENCE [LARGE SCALE GENOMIC DNA]</scope>
    <source>
        <strain evidence="11 12">CBS 8904</strain>
    </source>
</reference>
<dbReference type="eggNOG" id="KOG1305">
    <property type="taxonomic scope" value="Eukaryota"/>
</dbReference>
<feature type="region of interest" description="Disordered" evidence="8">
    <location>
        <begin position="1"/>
        <end position="133"/>
    </location>
</feature>
<dbReference type="STRING" id="1220162.K1VLB4"/>
<gene>
    <name evidence="11" type="ORF">A1Q2_00720</name>
</gene>
<feature type="compositionally biased region" description="Low complexity" evidence="8">
    <location>
        <begin position="43"/>
        <end position="52"/>
    </location>
</feature>
<dbReference type="PANTHER" id="PTHR22950">
    <property type="entry name" value="AMINO ACID TRANSPORTER"/>
    <property type="match status" value="1"/>
</dbReference>
<keyword evidence="3" id="KW-0813">Transport</keyword>
<feature type="transmembrane region" description="Helical" evidence="9">
    <location>
        <begin position="229"/>
        <end position="253"/>
    </location>
</feature>
<comment type="subcellular location">
    <subcellularLocation>
        <location evidence="1">Membrane</location>
        <topology evidence="1">Multi-pass membrane protein</topology>
    </subcellularLocation>
</comment>
<evidence type="ECO:0000256" key="8">
    <source>
        <dbReference type="SAM" id="MobiDB-lite"/>
    </source>
</evidence>
<keyword evidence="6 9" id="KW-1133">Transmembrane helix</keyword>
<protein>
    <submittedName>
        <fullName evidence="11">Transmembrane amino acid transporter protein superfamily</fullName>
    </submittedName>
</protein>
<dbReference type="GO" id="GO:0015179">
    <property type="term" value="F:L-amino acid transmembrane transporter activity"/>
    <property type="evidence" value="ECO:0007669"/>
    <property type="project" value="TreeGrafter"/>
</dbReference>
<keyword evidence="7 9" id="KW-0472">Membrane</keyword>
<feature type="compositionally biased region" description="Polar residues" evidence="8">
    <location>
        <begin position="111"/>
        <end position="120"/>
    </location>
</feature>
<keyword evidence="12" id="KW-1185">Reference proteome</keyword>
<proteinExistence type="inferred from homology"/>
<dbReference type="GO" id="GO:0016020">
    <property type="term" value="C:membrane"/>
    <property type="evidence" value="ECO:0007669"/>
    <property type="project" value="UniProtKB-SubCell"/>
</dbReference>
<feature type="compositionally biased region" description="Basic and acidic residues" evidence="8">
    <location>
        <begin position="94"/>
        <end position="105"/>
    </location>
</feature>
<evidence type="ECO:0000256" key="1">
    <source>
        <dbReference type="ARBA" id="ARBA00004141"/>
    </source>
</evidence>
<evidence type="ECO:0000259" key="10">
    <source>
        <dbReference type="Pfam" id="PF01490"/>
    </source>
</evidence>
<accession>K1VLB4</accession>
<keyword evidence="5" id="KW-0029">Amino-acid transport</keyword>
<dbReference type="AlphaFoldDB" id="K1VLB4"/>
<feature type="domain" description="Amino acid transporter transmembrane" evidence="10">
    <location>
        <begin position="211"/>
        <end position="264"/>
    </location>
</feature>
<evidence type="ECO:0000256" key="2">
    <source>
        <dbReference type="ARBA" id="ARBA00008066"/>
    </source>
</evidence>
<dbReference type="InterPro" id="IPR013057">
    <property type="entry name" value="AA_transpt_TM"/>
</dbReference>
<evidence type="ECO:0000256" key="9">
    <source>
        <dbReference type="SAM" id="Phobius"/>
    </source>
</evidence>
<dbReference type="InParanoid" id="K1VLB4"/>
<organism evidence="11 12">
    <name type="scientific">Trichosporon asahii var. asahii (strain CBS 8904)</name>
    <name type="common">Yeast</name>
    <dbReference type="NCBI Taxonomy" id="1220162"/>
    <lineage>
        <taxon>Eukaryota</taxon>
        <taxon>Fungi</taxon>
        <taxon>Dikarya</taxon>
        <taxon>Basidiomycota</taxon>
        <taxon>Agaricomycotina</taxon>
        <taxon>Tremellomycetes</taxon>
        <taxon>Trichosporonales</taxon>
        <taxon>Trichosporonaceae</taxon>
        <taxon>Trichosporon</taxon>
    </lineage>
</organism>
<evidence type="ECO:0000313" key="11">
    <source>
        <dbReference type="EMBL" id="EKD04980.1"/>
    </source>
</evidence>